<dbReference type="InterPro" id="IPR047788">
    <property type="entry name" value="LysR-like_Sec_metab"/>
</dbReference>
<evidence type="ECO:0000256" key="4">
    <source>
        <dbReference type="ARBA" id="ARBA00023163"/>
    </source>
</evidence>
<evidence type="ECO:0000256" key="3">
    <source>
        <dbReference type="ARBA" id="ARBA00023125"/>
    </source>
</evidence>
<dbReference type="PANTHER" id="PTHR30126:SF91">
    <property type="entry name" value="LYSR FAMILY TRANSCRIPTIONAL REGULATOR"/>
    <property type="match status" value="1"/>
</dbReference>
<dbReference type="STRING" id="398767.Glov_1976"/>
<dbReference type="PROSITE" id="PS50931">
    <property type="entry name" value="HTH_LYSR"/>
    <property type="match status" value="1"/>
</dbReference>
<name>B3E2N5_TRIL1</name>
<gene>
    <name evidence="6" type="ordered locus">Glov_1976</name>
</gene>
<reference evidence="6 7" key="1">
    <citation type="submission" date="2008-05" db="EMBL/GenBank/DDBJ databases">
        <title>Complete sequence of chromosome of Geobacter lovleyi SZ.</title>
        <authorList>
            <consortium name="US DOE Joint Genome Institute"/>
            <person name="Lucas S."/>
            <person name="Copeland A."/>
            <person name="Lapidus A."/>
            <person name="Glavina del Rio T."/>
            <person name="Dalin E."/>
            <person name="Tice H."/>
            <person name="Bruce D."/>
            <person name="Goodwin L."/>
            <person name="Pitluck S."/>
            <person name="Chertkov O."/>
            <person name="Meincke L."/>
            <person name="Brettin T."/>
            <person name="Detter J.C."/>
            <person name="Han C."/>
            <person name="Tapia R."/>
            <person name="Kuske C.R."/>
            <person name="Schmutz J."/>
            <person name="Larimer F."/>
            <person name="Land M."/>
            <person name="Hauser L."/>
            <person name="Kyrpides N."/>
            <person name="Mikhailova N."/>
            <person name="Sung Y."/>
            <person name="Fletcher K.E."/>
            <person name="Ritalahti K.M."/>
            <person name="Loeffler F.E."/>
            <person name="Richardson P."/>
        </authorList>
    </citation>
    <scope>NUCLEOTIDE SEQUENCE [LARGE SCALE GENOMIC DNA]</scope>
    <source>
        <strain evidence="7">ATCC BAA-1151 / DSM 17278 / SZ</strain>
    </source>
</reference>
<accession>B3E2N5</accession>
<organism evidence="6 7">
    <name type="scientific">Trichlorobacter lovleyi (strain ATCC BAA-1151 / DSM 17278 / SZ)</name>
    <name type="common">Geobacter lovleyi</name>
    <dbReference type="NCBI Taxonomy" id="398767"/>
    <lineage>
        <taxon>Bacteria</taxon>
        <taxon>Pseudomonadati</taxon>
        <taxon>Thermodesulfobacteriota</taxon>
        <taxon>Desulfuromonadia</taxon>
        <taxon>Geobacterales</taxon>
        <taxon>Geobacteraceae</taxon>
        <taxon>Trichlorobacter</taxon>
    </lineage>
</organism>
<dbReference type="EMBL" id="CP001089">
    <property type="protein sequence ID" value="ACD95692.1"/>
    <property type="molecule type" value="Genomic_DNA"/>
</dbReference>
<sequence length="294" mass="31866">MTLKQLEVFLAVADTRSFSKGGEAVSLAQSTASQHIRALEDELNVRLFDRSASQVALTEVGRLFYDHAAGICRHCSEAVEAVRRFQGLEQATLRVGASTIPAAFLIPDMLGHFSTAWPGVRLELQQGDTHEVIRLLQDERVELAVVGGHIDDDSINMQEVMTERIVLVARPGLSPVGILEYNQLAQLPLVIREAGSGTRTAVDSALQKNGIDPRRLRVVAQLGSSEAVRRAVLSGAGAAFVSTLAVGHELADGTLIELTVSGLTINRSFYLAWRRGKSLSPAALEFMAMVKRSR</sequence>
<evidence type="ECO:0000256" key="2">
    <source>
        <dbReference type="ARBA" id="ARBA00023015"/>
    </source>
</evidence>
<dbReference type="PANTHER" id="PTHR30126">
    <property type="entry name" value="HTH-TYPE TRANSCRIPTIONAL REGULATOR"/>
    <property type="match status" value="1"/>
</dbReference>
<dbReference type="SUPFAM" id="SSF53850">
    <property type="entry name" value="Periplasmic binding protein-like II"/>
    <property type="match status" value="1"/>
</dbReference>
<dbReference type="PRINTS" id="PR00039">
    <property type="entry name" value="HTHLYSR"/>
</dbReference>
<dbReference type="Pfam" id="PF00126">
    <property type="entry name" value="HTH_1"/>
    <property type="match status" value="1"/>
</dbReference>
<dbReference type="CDD" id="cd08420">
    <property type="entry name" value="PBP2_CysL_like"/>
    <property type="match status" value="1"/>
</dbReference>
<dbReference type="eggNOG" id="COG0583">
    <property type="taxonomic scope" value="Bacteria"/>
</dbReference>
<dbReference type="AlphaFoldDB" id="B3E2N5"/>
<keyword evidence="7" id="KW-1185">Reference proteome</keyword>
<comment type="similarity">
    <text evidence="1">Belongs to the LysR transcriptional regulatory family.</text>
</comment>
<dbReference type="Gene3D" id="3.40.190.10">
    <property type="entry name" value="Periplasmic binding protein-like II"/>
    <property type="match status" value="2"/>
</dbReference>
<dbReference type="KEGG" id="glo:Glov_1976"/>
<dbReference type="HOGENOM" id="CLU_039613_6_1_7"/>
<dbReference type="InterPro" id="IPR036388">
    <property type="entry name" value="WH-like_DNA-bd_sf"/>
</dbReference>
<dbReference type="NCBIfam" id="NF040786">
    <property type="entry name" value="LysR_Sec_metab"/>
    <property type="match status" value="1"/>
</dbReference>
<evidence type="ECO:0000313" key="7">
    <source>
        <dbReference type="Proteomes" id="UP000002420"/>
    </source>
</evidence>
<dbReference type="GO" id="GO:0003700">
    <property type="term" value="F:DNA-binding transcription factor activity"/>
    <property type="evidence" value="ECO:0007669"/>
    <property type="project" value="InterPro"/>
</dbReference>
<dbReference type="SUPFAM" id="SSF46785">
    <property type="entry name" value="Winged helix' DNA-binding domain"/>
    <property type="match status" value="1"/>
</dbReference>
<dbReference type="GO" id="GO:0000976">
    <property type="term" value="F:transcription cis-regulatory region binding"/>
    <property type="evidence" value="ECO:0007669"/>
    <property type="project" value="TreeGrafter"/>
</dbReference>
<dbReference type="Gene3D" id="1.10.10.10">
    <property type="entry name" value="Winged helix-like DNA-binding domain superfamily/Winged helix DNA-binding domain"/>
    <property type="match status" value="1"/>
</dbReference>
<proteinExistence type="inferred from homology"/>
<evidence type="ECO:0000313" key="6">
    <source>
        <dbReference type="EMBL" id="ACD95692.1"/>
    </source>
</evidence>
<dbReference type="RefSeq" id="WP_012470031.1">
    <property type="nucleotide sequence ID" value="NC_010814.1"/>
</dbReference>
<evidence type="ECO:0000259" key="5">
    <source>
        <dbReference type="PROSITE" id="PS50931"/>
    </source>
</evidence>
<protein>
    <submittedName>
        <fullName evidence="6">Transcriptional regulator, LysR family</fullName>
    </submittedName>
</protein>
<dbReference type="InterPro" id="IPR005119">
    <property type="entry name" value="LysR_subst-bd"/>
</dbReference>
<feature type="domain" description="HTH lysR-type" evidence="5">
    <location>
        <begin position="1"/>
        <end position="58"/>
    </location>
</feature>
<keyword evidence="3" id="KW-0238">DNA-binding</keyword>
<dbReference type="InterPro" id="IPR000847">
    <property type="entry name" value="LysR_HTH_N"/>
</dbReference>
<keyword evidence="2" id="KW-0805">Transcription regulation</keyword>
<evidence type="ECO:0000256" key="1">
    <source>
        <dbReference type="ARBA" id="ARBA00009437"/>
    </source>
</evidence>
<dbReference type="Pfam" id="PF03466">
    <property type="entry name" value="LysR_substrate"/>
    <property type="match status" value="1"/>
</dbReference>
<dbReference type="InterPro" id="IPR036390">
    <property type="entry name" value="WH_DNA-bd_sf"/>
</dbReference>
<dbReference type="FunFam" id="1.10.10.10:FF:000001">
    <property type="entry name" value="LysR family transcriptional regulator"/>
    <property type="match status" value="1"/>
</dbReference>
<dbReference type="OrthoDB" id="9808620at2"/>
<keyword evidence="4" id="KW-0804">Transcription</keyword>
<dbReference type="Proteomes" id="UP000002420">
    <property type="component" value="Chromosome"/>
</dbReference>